<accession>D9X472</accession>
<organism evidence="1 2">
    <name type="scientific">Streptomyces viridochromogenes (strain DSM 40736 / JCM 4977 / BCRC 1201 / Tue 494)</name>
    <dbReference type="NCBI Taxonomy" id="591159"/>
    <lineage>
        <taxon>Bacteria</taxon>
        <taxon>Bacillati</taxon>
        <taxon>Actinomycetota</taxon>
        <taxon>Actinomycetes</taxon>
        <taxon>Kitasatosporales</taxon>
        <taxon>Streptomycetaceae</taxon>
        <taxon>Streptomyces</taxon>
    </lineage>
</organism>
<protein>
    <submittedName>
        <fullName evidence="1">Transposase</fullName>
    </submittedName>
</protein>
<sequence>MVLGDRGYDHDKYRRLVRDLGVKPLIARRGTEHGSGLGTQR</sequence>
<reference evidence="2" key="1">
    <citation type="submission" date="2009-02" db="EMBL/GenBank/DDBJ databases">
        <title>Annotation of Streptomyces viridochromogenes strain DSM 40736.</title>
        <authorList>
            <consortium name="The Broad Institute Genome Sequencing Platform"/>
            <consortium name="Broad Institute Microbial Sequencing Center"/>
            <person name="Fischbach M."/>
            <person name="Godfrey P."/>
            <person name="Ward D."/>
            <person name="Young S."/>
            <person name="Zeng Q."/>
            <person name="Koehrsen M."/>
            <person name="Alvarado L."/>
            <person name="Berlin A.M."/>
            <person name="Bochicchio J."/>
            <person name="Borenstein D."/>
            <person name="Chapman S.B."/>
            <person name="Chen Z."/>
            <person name="Engels R."/>
            <person name="Freedman E."/>
            <person name="Gellesch M."/>
            <person name="Goldberg J."/>
            <person name="Griggs A."/>
            <person name="Gujja S."/>
            <person name="Heilman E.R."/>
            <person name="Heiman D.I."/>
            <person name="Hepburn T.A."/>
            <person name="Howarth C."/>
            <person name="Jen D."/>
            <person name="Larson L."/>
            <person name="Lewis B."/>
            <person name="Mehta T."/>
            <person name="Park D."/>
            <person name="Pearson M."/>
            <person name="Richards J."/>
            <person name="Roberts A."/>
            <person name="Saif S."/>
            <person name="Shea T.D."/>
            <person name="Shenoy N."/>
            <person name="Sisk P."/>
            <person name="Stolte C."/>
            <person name="Sykes S.N."/>
            <person name="Thomson T."/>
            <person name="Walk T."/>
            <person name="White J."/>
            <person name="Yandava C."/>
            <person name="Straight P."/>
            <person name="Clardy J."/>
            <person name="Hung D."/>
            <person name="Kolter R."/>
            <person name="Mekalanos J."/>
            <person name="Walker S."/>
            <person name="Walsh C.T."/>
            <person name="Wieland-Brown L.C."/>
            <person name="Haas B."/>
            <person name="Nusbaum C."/>
            <person name="Birren B."/>
        </authorList>
    </citation>
    <scope>NUCLEOTIDE SEQUENCE [LARGE SCALE GENOMIC DNA]</scope>
    <source>
        <strain evidence="2">DSM 40736 / JCM 4977 / BCRC 1201 / Tue 494</strain>
    </source>
</reference>
<name>D9X472_STRVT</name>
<gene>
    <name evidence="1" type="ORF">SSQG_06418</name>
</gene>
<dbReference type="HOGENOM" id="CLU_3277597_0_0_11"/>
<dbReference type="AlphaFoldDB" id="D9X472"/>
<evidence type="ECO:0000313" key="2">
    <source>
        <dbReference type="Proteomes" id="UP000004184"/>
    </source>
</evidence>
<keyword evidence="2" id="KW-1185">Reference proteome</keyword>
<proteinExistence type="predicted"/>
<evidence type="ECO:0000313" key="1">
    <source>
        <dbReference type="EMBL" id="EFL35900.1"/>
    </source>
</evidence>
<dbReference type="EMBL" id="GG657757">
    <property type="protein sequence ID" value="EFL35900.1"/>
    <property type="molecule type" value="Genomic_DNA"/>
</dbReference>
<dbReference type="Proteomes" id="UP000004184">
    <property type="component" value="Unassembled WGS sequence"/>
</dbReference>